<proteinExistence type="predicted"/>
<feature type="transmembrane region" description="Helical" evidence="1">
    <location>
        <begin position="73"/>
        <end position="96"/>
    </location>
</feature>
<accession>A0ABS5BZB8</accession>
<evidence type="ECO:0000256" key="1">
    <source>
        <dbReference type="SAM" id="Phobius"/>
    </source>
</evidence>
<feature type="transmembrane region" description="Helical" evidence="1">
    <location>
        <begin position="146"/>
        <end position="167"/>
    </location>
</feature>
<dbReference type="Proteomes" id="UP000676565">
    <property type="component" value="Unassembled WGS sequence"/>
</dbReference>
<dbReference type="EMBL" id="JAGKQQ010000001">
    <property type="protein sequence ID" value="MBP3959066.1"/>
    <property type="molecule type" value="Genomic_DNA"/>
</dbReference>
<keyword evidence="1" id="KW-1133">Transmembrane helix</keyword>
<feature type="transmembrane region" description="Helical" evidence="1">
    <location>
        <begin position="179"/>
        <end position="202"/>
    </location>
</feature>
<evidence type="ECO:0000313" key="2">
    <source>
        <dbReference type="EMBL" id="MBP3959066.1"/>
    </source>
</evidence>
<name>A0ABS5BZB8_9BACT</name>
<gene>
    <name evidence="2" type="ORF">J8F10_27800</name>
</gene>
<sequence length="215" mass="23161">MTPETEIIACPACKHLVRVPLDWLGTQVQCPECKAMFRAPVRADGKLTGAELLSRPATTADAPKARPRADVMLMLPAFGLLLCGVMGVLVNAWLLVLVADPVKGKEWAGKQVDTLRKMGIGAGEPPEKQADNDAQETERLLRQFQWILPASLVASGVVFLGGLSIVLRRNYRLAQVACVLAALNFAHLCCVPGAIAGLWGLLMLGSAEGREHFQK</sequence>
<organism evidence="2 3">
    <name type="scientific">Gemmata palustris</name>
    <dbReference type="NCBI Taxonomy" id="2822762"/>
    <lineage>
        <taxon>Bacteria</taxon>
        <taxon>Pseudomonadati</taxon>
        <taxon>Planctomycetota</taxon>
        <taxon>Planctomycetia</taxon>
        <taxon>Gemmatales</taxon>
        <taxon>Gemmataceae</taxon>
        <taxon>Gemmata</taxon>
    </lineage>
</organism>
<evidence type="ECO:0000313" key="3">
    <source>
        <dbReference type="Proteomes" id="UP000676565"/>
    </source>
</evidence>
<keyword evidence="1" id="KW-0812">Transmembrane</keyword>
<evidence type="ECO:0008006" key="4">
    <source>
        <dbReference type="Google" id="ProtNLM"/>
    </source>
</evidence>
<comment type="caution">
    <text evidence="2">The sequence shown here is derived from an EMBL/GenBank/DDBJ whole genome shotgun (WGS) entry which is preliminary data.</text>
</comment>
<protein>
    <recommendedName>
        <fullName evidence="4">Zinc finger/thioredoxin putative domain-containing protein</fullName>
    </recommendedName>
</protein>
<reference evidence="2 3" key="1">
    <citation type="submission" date="2021-04" db="EMBL/GenBank/DDBJ databases">
        <authorList>
            <person name="Ivanova A."/>
        </authorList>
    </citation>
    <scope>NUCLEOTIDE SEQUENCE [LARGE SCALE GENOMIC DNA]</scope>
    <source>
        <strain evidence="2 3">G18</strain>
    </source>
</reference>
<dbReference type="RefSeq" id="WP_210659574.1">
    <property type="nucleotide sequence ID" value="NZ_JAGKQQ010000001.1"/>
</dbReference>
<keyword evidence="3" id="KW-1185">Reference proteome</keyword>
<keyword evidence="1" id="KW-0472">Membrane</keyword>